<feature type="region of interest" description="Disordered" evidence="17">
    <location>
        <begin position="37"/>
        <end position="205"/>
    </location>
</feature>
<proteinExistence type="inferred from homology"/>
<dbReference type="GO" id="GO:0005576">
    <property type="term" value="C:extracellular region"/>
    <property type="evidence" value="ECO:0007669"/>
    <property type="project" value="UniProtKB-SubCell"/>
</dbReference>
<evidence type="ECO:0000256" key="9">
    <source>
        <dbReference type="ARBA" id="ARBA00022974"/>
    </source>
</evidence>
<dbReference type="EMBL" id="JAFDVH010000013">
    <property type="protein sequence ID" value="KAG7466034.1"/>
    <property type="molecule type" value="Genomic_DNA"/>
</dbReference>
<keyword evidence="8 19" id="KW-0732">Signal</keyword>
<keyword evidence="10 18" id="KW-1133">Transmembrane helix</keyword>
<reference evidence="21" key="1">
    <citation type="submission" date="2021-01" db="EMBL/GenBank/DDBJ databases">
        <authorList>
            <person name="Zahm M."/>
            <person name="Roques C."/>
            <person name="Cabau C."/>
            <person name="Klopp C."/>
            <person name="Donnadieu C."/>
            <person name="Jouanno E."/>
            <person name="Lampietro C."/>
            <person name="Louis A."/>
            <person name="Herpin A."/>
            <person name="Echchiki A."/>
            <person name="Berthelot C."/>
            <person name="Parey E."/>
            <person name="Roest-Crollius H."/>
            <person name="Braasch I."/>
            <person name="Postlethwait J."/>
            <person name="Bobe J."/>
            <person name="Montfort J."/>
            <person name="Bouchez O."/>
            <person name="Begum T."/>
            <person name="Mejri S."/>
            <person name="Adams A."/>
            <person name="Chen W.-J."/>
            <person name="Guiguen Y."/>
        </authorList>
    </citation>
    <scope>NUCLEOTIDE SEQUENCE</scope>
    <source>
        <strain evidence="21">YG-15Mar2019-1</strain>
        <tissue evidence="21">Brain</tissue>
    </source>
</reference>
<evidence type="ECO:0000256" key="13">
    <source>
        <dbReference type="ARBA" id="ARBA00023207"/>
    </source>
</evidence>
<feature type="region of interest" description="Disordered" evidence="17">
    <location>
        <begin position="357"/>
        <end position="382"/>
    </location>
</feature>
<dbReference type="OrthoDB" id="10044468at2759"/>
<evidence type="ECO:0000256" key="18">
    <source>
        <dbReference type="SAM" id="Phobius"/>
    </source>
</evidence>
<evidence type="ECO:0000256" key="4">
    <source>
        <dbReference type="ARBA" id="ARBA00010241"/>
    </source>
</evidence>
<evidence type="ECO:0000256" key="17">
    <source>
        <dbReference type="SAM" id="MobiDB-lite"/>
    </source>
</evidence>
<evidence type="ECO:0000256" key="2">
    <source>
        <dbReference type="ARBA" id="ARBA00004550"/>
    </source>
</evidence>
<evidence type="ECO:0000259" key="20">
    <source>
        <dbReference type="SMART" id="SM00294"/>
    </source>
</evidence>
<sequence>MRLQVTALLLFCVGPWIHTARSVSTVFSTPYPEDQDFSGDEIDLSGSGSGSGDDVLNGSDFSEPFTISTAPPAVKTTEASLTTKQEVIPAEASDEGTSSVSPITTAAASTEATRPAPTTPSDDKVLPEVPQHVPEETTSTNPTTTDRVATLPPAEITSAPSETTLSSVETMPGPVETVHGLGTTQTSPATMQTSPATTQTSPATTTIPVVPVEDDDITTTENADVLLTTTPAAESDPTQEDMASGDGIIAFSTTAPLTPEAMEPTRNLVEEEVIVPGGRADVGKGIPDDSDLIFEPSVKTGTAENRELHLGKSSENQSLLERKEVLGGVIAGGVVGLAFAIMLVSLMVYRMKKKDEGSYSLDEQKHSNGGYQKPQRQEEFLA</sequence>
<dbReference type="InterPro" id="IPR030479">
    <property type="entry name" value="Syndecan_CS"/>
</dbReference>
<dbReference type="Pfam" id="PF01034">
    <property type="entry name" value="Syndecan"/>
    <property type="match status" value="1"/>
</dbReference>
<evidence type="ECO:0000256" key="12">
    <source>
        <dbReference type="ARBA" id="ARBA00023180"/>
    </source>
</evidence>
<keyword evidence="6" id="KW-0597">Phosphoprotein</keyword>
<comment type="caution">
    <text evidence="21">The sequence shown here is derived from an EMBL/GenBank/DDBJ whole genome shotgun (WGS) entry which is preliminary data.</text>
</comment>
<protein>
    <recommendedName>
        <fullName evidence="16">Syndecan</fullName>
    </recommendedName>
</protein>
<feature type="domain" description="Neurexin/syndecan/glycophorin C" evidence="20">
    <location>
        <begin position="348"/>
        <end position="366"/>
    </location>
</feature>
<feature type="compositionally biased region" description="Polar residues" evidence="17">
    <location>
        <begin position="158"/>
        <end position="169"/>
    </location>
</feature>
<dbReference type="GO" id="GO:0016020">
    <property type="term" value="C:membrane"/>
    <property type="evidence" value="ECO:0007669"/>
    <property type="project" value="UniProtKB-SubCell"/>
</dbReference>
<evidence type="ECO:0000256" key="19">
    <source>
        <dbReference type="SAM" id="SignalP"/>
    </source>
</evidence>
<evidence type="ECO:0000256" key="16">
    <source>
        <dbReference type="RuleBase" id="RU000649"/>
    </source>
</evidence>
<dbReference type="SMART" id="SM00294">
    <property type="entry name" value="4.1m"/>
    <property type="match status" value="1"/>
</dbReference>
<keyword evidence="9 16" id="KW-0654">Proteoglycan</keyword>
<evidence type="ECO:0000256" key="1">
    <source>
        <dbReference type="ARBA" id="ARBA00004479"/>
    </source>
</evidence>
<feature type="compositionally biased region" description="Low complexity" evidence="17">
    <location>
        <begin position="136"/>
        <end position="145"/>
    </location>
</feature>
<dbReference type="AlphaFoldDB" id="A0A9D3PR88"/>
<keyword evidence="5" id="KW-0964">Secreted</keyword>
<feature type="compositionally biased region" description="Low complexity" evidence="17">
    <location>
        <begin position="186"/>
        <end position="205"/>
    </location>
</feature>
<keyword evidence="7 16" id="KW-0812">Transmembrane</keyword>
<feature type="transmembrane region" description="Helical" evidence="18">
    <location>
        <begin position="325"/>
        <end position="349"/>
    </location>
</feature>
<evidence type="ECO:0000256" key="14">
    <source>
        <dbReference type="ARBA" id="ARBA00045247"/>
    </source>
</evidence>
<evidence type="ECO:0000313" key="21">
    <source>
        <dbReference type="EMBL" id="KAG7466034.1"/>
    </source>
</evidence>
<dbReference type="PANTHER" id="PTHR10915">
    <property type="entry name" value="SYNDECAN"/>
    <property type="match status" value="1"/>
</dbReference>
<evidence type="ECO:0000313" key="22">
    <source>
        <dbReference type="Proteomes" id="UP001046870"/>
    </source>
</evidence>
<comment type="subcellular location">
    <subcellularLocation>
        <location evidence="1 16">Membrane</location>
        <topology evidence="1 16">Single-pass type I membrane protein</topology>
    </subcellularLocation>
    <subcellularLocation>
        <location evidence="2">Secreted</location>
        <location evidence="2">Extracellular exosome</location>
    </subcellularLocation>
</comment>
<evidence type="ECO:0000256" key="11">
    <source>
        <dbReference type="ARBA" id="ARBA00023136"/>
    </source>
</evidence>
<name>A0A9D3PR88_MEGAT</name>
<comment type="similarity">
    <text evidence="4">Belongs to the neurexin family.</text>
</comment>
<comment type="subunit">
    <text evidence="15">Interacts with CDCP1. Interacts (via C-terminus) with TIAM1 (via PDZ domain). Interacts with MDK.</text>
</comment>
<dbReference type="PANTHER" id="PTHR10915:SF5">
    <property type="entry name" value="SYNDECAN-1"/>
    <property type="match status" value="1"/>
</dbReference>
<evidence type="ECO:0000256" key="15">
    <source>
        <dbReference type="ARBA" id="ARBA00046939"/>
    </source>
</evidence>
<feature type="signal peptide" evidence="19">
    <location>
        <begin position="1"/>
        <end position="22"/>
    </location>
</feature>
<dbReference type="Proteomes" id="UP001046870">
    <property type="component" value="Chromosome 13"/>
</dbReference>
<dbReference type="PROSITE" id="PS00964">
    <property type="entry name" value="SYNDECAN"/>
    <property type="match status" value="1"/>
</dbReference>
<keyword evidence="13 16" id="KW-0357">Heparan sulfate</keyword>
<evidence type="ECO:0000256" key="5">
    <source>
        <dbReference type="ARBA" id="ARBA00022525"/>
    </source>
</evidence>
<organism evidence="21 22">
    <name type="scientific">Megalops atlanticus</name>
    <name type="common">Tarpon</name>
    <name type="synonym">Clupea gigantea</name>
    <dbReference type="NCBI Taxonomy" id="7932"/>
    <lineage>
        <taxon>Eukaryota</taxon>
        <taxon>Metazoa</taxon>
        <taxon>Chordata</taxon>
        <taxon>Craniata</taxon>
        <taxon>Vertebrata</taxon>
        <taxon>Euteleostomi</taxon>
        <taxon>Actinopterygii</taxon>
        <taxon>Neopterygii</taxon>
        <taxon>Teleostei</taxon>
        <taxon>Elopiformes</taxon>
        <taxon>Megalopidae</taxon>
        <taxon>Megalops</taxon>
    </lineage>
</organism>
<dbReference type="InterPro" id="IPR003585">
    <property type="entry name" value="Neurexin-like"/>
</dbReference>
<accession>A0A9D3PR88</accession>
<comment type="similarity">
    <text evidence="3 16">Belongs to the syndecan proteoglycan family.</text>
</comment>
<keyword evidence="11 18" id="KW-0472">Membrane</keyword>
<keyword evidence="12 16" id="KW-0325">Glycoprotein</keyword>
<dbReference type="GO" id="GO:0016477">
    <property type="term" value="P:cell migration"/>
    <property type="evidence" value="ECO:0007669"/>
    <property type="project" value="TreeGrafter"/>
</dbReference>
<feature type="compositionally biased region" description="Basic and acidic residues" evidence="17">
    <location>
        <begin position="357"/>
        <end position="366"/>
    </location>
</feature>
<gene>
    <name evidence="21" type="ORF">MATL_G00160560</name>
</gene>
<feature type="chain" id="PRO_5038735594" description="Syndecan" evidence="19">
    <location>
        <begin position="23"/>
        <end position="382"/>
    </location>
</feature>
<dbReference type="InterPro" id="IPR001050">
    <property type="entry name" value="Syndecan"/>
</dbReference>
<dbReference type="InterPro" id="IPR027789">
    <property type="entry name" value="Syndecan/Neurexin_dom"/>
</dbReference>
<evidence type="ECO:0000256" key="10">
    <source>
        <dbReference type="ARBA" id="ARBA00022989"/>
    </source>
</evidence>
<evidence type="ECO:0000256" key="8">
    <source>
        <dbReference type="ARBA" id="ARBA00022729"/>
    </source>
</evidence>
<keyword evidence="22" id="KW-1185">Reference proteome</keyword>
<evidence type="ECO:0000256" key="3">
    <source>
        <dbReference type="ARBA" id="ARBA00005343"/>
    </source>
</evidence>
<evidence type="ECO:0000256" key="7">
    <source>
        <dbReference type="ARBA" id="ARBA00022692"/>
    </source>
</evidence>
<comment type="function">
    <text evidence="14">Cell surface proteoglycan that contains both heparan sulfate and chondroitin sulfate and that links the cytoskeleton to the interstitial matrix. Regulates exosome biogenesis in concert with SDCBP and PDCD6IP. Able to induce its own expression in dental mesenchymal cells and also in the neighboring dental epithelial cells via an MSX1-mediated pathway.</text>
</comment>
<dbReference type="GO" id="GO:0009986">
    <property type="term" value="C:cell surface"/>
    <property type="evidence" value="ECO:0007669"/>
    <property type="project" value="TreeGrafter"/>
</dbReference>
<feature type="compositionally biased region" description="Polar residues" evidence="17">
    <location>
        <begin position="95"/>
        <end position="112"/>
    </location>
</feature>
<evidence type="ECO:0000256" key="6">
    <source>
        <dbReference type="ARBA" id="ARBA00022553"/>
    </source>
</evidence>